<gene>
    <name evidence="8" type="ORF">Cme02nite_00250</name>
</gene>
<evidence type="ECO:0000313" key="9">
    <source>
        <dbReference type="Proteomes" id="UP000660339"/>
    </source>
</evidence>
<dbReference type="EC" id="3.1.3.71" evidence="3"/>
<evidence type="ECO:0000313" key="8">
    <source>
        <dbReference type="EMBL" id="GIG11693.1"/>
    </source>
</evidence>
<accession>A0A8J3KZM7</accession>
<dbReference type="AlphaFoldDB" id="A0A8J3KZM7"/>
<name>A0A8J3KZM7_9ACTN</name>
<evidence type="ECO:0000256" key="6">
    <source>
        <dbReference type="ARBA" id="ARBA00022842"/>
    </source>
</evidence>
<evidence type="ECO:0000256" key="2">
    <source>
        <dbReference type="ARBA" id="ARBA00009997"/>
    </source>
</evidence>
<evidence type="ECO:0000256" key="5">
    <source>
        <dbReference type="ARBA" id="ARBA00022801"/>
    </source>
</evidence>
<evidence type="ECO:0000256" key="7">
    <source>
        <dbReference type="ARBA" id="ARBA00033711"/>
    </source>
</evidence>
<dbReference type="Proteomes" id="UP000660339">
    <property type="component" value="Unassembled WGS sequence"/>
</dbReference>
<protein>
    <recommendedName>
        <fullName evidence="4">Probable 2-phosphosulfolactate phosphatase</fullName>
        <ecNumber evidence="3">3.1.3.71</ecNumber>
    </recommendedName>
</protein>
<dbReference type="GO" id="GO:0000287">
    <property type="term" value="F:magnesium ion binding"/>
    <property type="evidence" value="ECO:0007669"/>
    <property type="project" value="InterPro"/>
</dbReference>
<dbReference type="Pfam" id="PF04029">
    <property type="entry name" value="2-ph_phosp"/>
    <property type="match status" value="1"/>
</dbReference>
<evidence type="ECO:0000256" key="4">
    <source>
        <dbReference type="ARBA" id="ARBA00021948"/>
    </source>
</evidence>
<dbReference type="GO" id="GO:0050545">
    <property type="term" value="F:sulfopyruvate decarboxylase activity"/>
    <property type="evidence" value="ECO:0007669"/>
    <property type="project" value="TreeGrafter"/>
</dbReference>
<comment type="caution">
    <text evidence="8">The sequence shown here is derived from an EMBL/GenBank/DDBJ whole genome shotgun (WGS) entry which is preliminary data.</text>
</comment>
<reference evidence="8" key="1">
    <citation type="submission" date="2021-01" db="EMBL/GenBank/DDBJ databases">
        <title>Whole genome shotgun sequence of Catellatospora methionotrophica NBRC 14553.</title>
        <authorList>
            <person name="Komaki H."/>
            <person name="Tamura T."/>
        </authorList>
    </citation>
    <scope>NUCLEOTIDE SEQUENCE</scope>
    <source>
        <strain evidence="8">NBRC 14553</strain>
    </source>
</reference>
<keyword evidence="5" id="KW-0378">Hydrolase</keyword>
<comment type="cofactor">
    <cofactor evidence="1">
        <name>Mg(2+)</name>
        <dbReference type="ChEBI" id="CHEBI:18420"/>
    </cofactor>
</comment>
<dbReference type="PANTHER" id="PTHR37311">
    <property type="entry name" value="2-PHOSPHOSULFOLACTATE PHOSPHATASE-RELATED"/>
    <property type="match status" value="1"/>
</dbReference>
<sequence length="259" mass="26859">MISKPDPYAQSDYRVRCDWGPAGADAVAPGTSIVAVVDVLSFTTALTVAADLGVTVIPCRWRDERAAALAAQHRATLAVGRAQVGPGQLVSLSPATIRAAGGLRRLVLPSPNGSTIARRLAETGATVIGVSLRNASAAAAWAARHAGDTAPVAVVAAGERWRSDDSLRPAVEDLWGAGAFIHHLAALGVEGLSPEAELAAAAYRHIASDVRRALFDCASGRELAGYGYPEDVEIAAEVDVSDVVPVLTDEAFHPVTRDS</sequence>
<dbReference type="Gene3D" id="3.90.1560.10">
    <property type="entry name" value="ComB-like"/>
    <property type="match status" value="1"/>
</dbReference>
<evidence type="ECO:0000256" key="3">
    <source>
        <dbReference type="ARBA" id="ARBA00012953"/>
    </source>
</evidence>
<comment type="catalytic activity">
    <reaction evidence="7">
        <text>(2R)-O-phospho-3-sulfolactate + H2O = (2R)-3-sulfolactate + phosphate</text>
        <dbReference type="Rhea" id="RHEA:23416"/>
        <dbReference type="ChEBI" id="CHEBI:15377"/>
        <dbReference type="ChEBI" id="CHEBI:15597"/>
        <dbReference type="ChEBI" id="CHEBI:43474"/>
        <dbReference type="ChEBI" id="CHEBI:58738"/>
        <dbReference type="EC" id="3.1.3.71"/>
    </reaction>
</comment>
<keyword evidence="6" id="KW-0460">Magnesium</keyword>
<proteinExistence type="inferred from homology"/>
<comment type="similarity">
    <text evidence="2">Belongs to the ComB family.</text>
</comment>
<dbReference type="InterPro" id="IPR005238">
    <property type="entry name" value="ComB-like"/>
</dbReference>
<dbReference type="GO" id="GO:0050532">
    <property type="term" value="F:2-phosphosulfolactate phosphatase activity"/>
    <property type="evidence" value="ECO:0007669"/>
    <property type="project" value="UniProtKB-EC"/>
</dbReference>
<keyword evidence="9" id="KW-1185">Reference proteome</keyword>
<dbReference type="InterPro" id="IPR036702">
    <property type="entry name" value="ComB-like_sf"/>
</dbReference>
<dbReference type="PANTHER" id="PTHR37311:SF1">
    <property type="entry name" value="2-PHOSPHOSULFOLACTATE PHOSPHATASE-RELATED"/>
    <property type="match status" value="1"/>
</dbReference>
<evidence type="ECO:0000256" key="1">
    <source>
        <dbReference type="ARBA" id="ARBA00001946"/>
    </source>
</evidence>
<dbReference type="SUPFAM" id="SSF142823">
    <property type="entry name" value="ComB-like"/>
    <property type="match status" value="1"/>
</dbReference>
<organism evidence="8 9">
    <name type="scientific">Catellatospora methionotrophica</name>
    <dbReference type="NCBI Taxonomy" id="121620"/>
    <lineage>
        <taxon>Bacteria</taxon>
        <taxon>Bacillati</taxon>
        <taxon>Actinomycetota</taxon>
        <taxon>Actinomycetes</taxon>
        <taxon>Micromonosporales</taxon>
        <taxon>Micromonosporaceae</taxon>
        <taxon>Catellatospora</taxon>
    </lineage>
</organism>
<dbReference type="EMBL" id="BONJ01000001">
    <property type="protein sequence ID" value="GIG11693.1"/>
    <property type="molecule type" value="Genomic_DNA"/>
</dbReference>